<dbReference type="EMBL" id="JBHSWB010000001">
    <property type="protein sequence ID" value="MFC6660712.1"/>
    <property type="molecule type" value="Genomic_DNA"/>
</dbReference>
<proteinExistence type="predicted"/>
<evidence type="ECO:0000313" key="5">
    <source>
        <dbReference type="Proteomes" id="UP001596317"/>
    </source>
</evidence>
<protein>
    <submittedName>
        <fullName evidence="4">IS110 family transposase</fullName>
    </submittedName>
</protein>
<dbReference type="PANTHER" id="PTHR33055:SF3">
    <property type="entry name" value="PUTATIVE TRANSPOSASE FOR IS117-RELATED"/>
    <property type="match status" value="1"/>
</dbReference>
<evidence type="ECO:0000259" key="2">
    <source>
        <dbReference type="Pfam" id="PF01548"/>
    </source>
</evidence>
<organism evidence="4 5">
    <name type="scientific">Deinococcus multiflagellatus</name>
    <dbReference type="NCBI Taxonomy" id="1656887"/>
    <lineage>
        <taxon>Bacteria</taxon>
        <taxon>Thermotogati</taxon>
        <taxon>Deinococcota</taxon>
        <taxon>Deinococci</taxon>
        <taxon>Deinococcales</taxon>
        <taxon>Deinococcaceae</taxon>
        <taxon>Deinococcus</taxon>
    </lineage>
</organism>
<dbReference type="InterPro" id="IPR003346">
    <property type="entry name" value="Transposase_20"/>
</dbReference>
<feature type="coiled-coil region" evidence="1">
    <location>
        <begin position="165"/>
        <end position="192"/>
    </location>
</feature>
<dbReference type="PANTHER" id="PTHR33055">
    <property type="entry name" value="TRANSPOSASE FOR INSERTION SEQUENCE ELEMENT IS1111A"/>
    <property type="match status" value="1"/>
</dbReference>
<gene>
    <name evidence="4" type="ORF">ACFP90_10375</name>
</gene>
<dbReference type="Pfam" id="PF02371">
    <property type="entry name" value="Transposase_20"/>
    <property type="match status" value="1"/>
</dbReference>
<sequence>MHVLGLDMAKDTFCAHLLRDDGTGHALSNLPNTPAGFDRVLRWAHKAGAAPQELHVVMEPTGVYWEHCAQHLFQVGCTVSVVNPTRIRYFARSEMLRGKTDSMDARTIALYGVRAQPNAWSPPSPALQELKILVRERTALTQMLSSEQGRLHAAQHRAWGSTVSLRLVQERIAFLKAQIVALETAMNDLVQTDEALGKPLTLLMTIPGYGFLTAASVLAETDAFALMDTGAEIAAYAGIAPAAYQSGTSVQGRGRISKIGNASLRRTAYLAAAGVKHGKGRLGQYYRHLRAQGKPPKVALIALGRKLLRTGLAVVKSGLPYSETYVRPALQ</sequence>
<name>A0ABW1ZMK7_9DEIO</name>
<keyword evidence="5" id="KW-1185">Reference proteome</keyword>
<feature type="domain" description="Transposase IS110-like N-terminal" evidence="2">
    <location>
        <begin position="4"/>
        <end position="153"/>
    </location>
</feature>
<keyword evidence="1" id="KW-0175">Coiled coil</keyword>
<dbReference type="InterPro" id="IPR047650">
    <property type="entry name" value="Transpos_IS110"/>
</dbReference>
<evidence type="ECO:0000256" key="1">
    <source>
        <dbReference type="SAM" id="Coils"/>
    </source>
</evidence>
<reference evidence="5" key="1">
    <citation type="journal article" date="2019" name="Int. J. Syst. Evol. Microbiol.">
        <title>The Global Catalogue of Microorganisms (GCM) 10K type strain sequencing project: providing services to taxonomists for standard genome sequencing and annotation.</title>
        <authorList>
            <consortium name="The Broad Institute Genomics Platform"/>
            <consortium name="The Broad Institute Genome Sequencing Center for Infectious Disease"/>
            <person name="Wu L."/>
            <person name="Ma J."/>
        </authorList>
    </citation>
    <scope>NUCLEOTIDE SEQUENCE [LARGE SCALE GENOMIC DNA]</scope>
    <source>
        <strain evidence="5">CCUG 63830</strain>
    </source>
</reference>
<comment type="caution">
    <text evidence="4">The sequence shown here is derived from an EMBL/GenBank/DDBJ whole genome shotgun (WGS) entry which is preliminary data.</text>
</comment>
<dbReference type="Pfam" id="PF01548">
    <property type="entry name" value="DEDD_Tnp_IS110"/>
    <property type="match status" value="1"/>
</dbReference>
<dbReference type="RefSeq" id="WP_224605255.1">
    <property type="nucleotide sequence ID" value="NZ_JAIQXV010000002.1"/>
</dbReference>
<dbReference type="InterPro" id="IPR002525">
    <property type="entry name" value="Transp_IS110-like_N"/>
</dbReference>
<dbReference type="NCBIfam" id="NF033542">
    <property type="entry name" value="transpos_IS110"/>
    <property type="match status" value="1"/>
</dbReference>
<evidence type="ECO:0000313" key="4">
    <source>
        <dbReference type="EMBL" id="MFC6660712.1"/>
    </source>
</evidence>
<evidence type="ECO:0000259" key="3">
    <source>
        <dbReference type="Pfam" id="PF02371"/>
    </source>
</evidence>
<feature type="domain" description="Transposase IS116/IS110/IS902 C-terminal" evidence="3">
    <location>
        <begin position="201"/>
        <end position="286"/>
    </location>
</feature>
<accession>A0ABW1ZMK7</accession>
<dbReference type="Proteomes" id="UP001596317">
    <property type="component" value="Unassembled WGS sequence"/>
</dbReference>